<feature type="transmembrane region" description="Helical" evidence="1">
    <location>
        <begin position="43"/>
        <end position="63"/>
    </location>
</feature>
<feature type="transmembrane region" description="Helical" evidence="1">
    <location>
        <begin position="155"/>
        <end position="172"/>
    </location>
</feature>
<gene>
    <name evidence="3" type="ORF">HMPREF3186_01654</name>
</gene>
<feature type="transmembrane region" description="Helical" evidence="1">
    <location>
        <begin position="253"/>
        <end position="273"/>
    </location>
</feature>
<dbReference type="InterPro" id="IPR003675">
    <property type="entry name" value="Rce1/LyrA-like_dom"/>
</dbReference>
<feature type="transmembrane region" description="Helical" evidence="1">
    <location>
        <begin position="84"/>
        <end position="105"/>
    </location>
</feature>
<dbReference type="RefSeq" id="WP_060914703.1">
    <property type="nucleotide sequence ID" value="NZ_KQ959992.1"/>
</dbReference>
<dbReference type="Pfam" id="PF02517">
    <property type="entry name" value="Rce1-like"/>
    <property type="match status" value="1"/>
</dbReference>
<feature type="transmembrane region" description="Helical" evidence="1">
    <location>
        <begin position="12"/>
        <end position="37"/>
    </location>
</feature>
<comment type="caution">
    <text evidence="3">The sequence shown here is derived from an EMBL/GenBank/DDBJ whole genome shotgun (WGS) entry which is preliminary data.</text>
</comment>
<evidence type="ECO:0000256" key="1">
    <source>
        <dbReference type="SAM" id="Phobius"/>
    </source>
</evidence>
<dbReference type="STRING" id="1379.HMPREF3186_01654"/>
<dbReference type="GO" id="GO:0006508">
    <property type="term" value="P:proteolysis"/>
    <property type="evidence" value="ECO:0007669"/>
    <property type="project" value="UniProtKB-KW"/>
</dbReference>
<feature type="transmembrane region" description="Helical" evidence="1">
    <location>
        <begin position="204"/>
        <end position="222"/>
    </location>
</feature>
<keyword evidence="1" id="KW-0812">Transmembrane</keyword>
<keyword evidence="3" id="KW-0645">Protease</keyword>
<accession>A0A133ZQ75</accession>
<dbReference type="PATRIC" id="fig|1379.3.peg.1645"/>
<keyword evidence="1" id="KW-1133">Transmembrane helix</keyword>
<feature type="domain" description="CAAX prenyl protease 2/Lysostaphin resistance protein A-like" evidence="2">
    <location>
        <begin position="121"/>
        <end position="213"/>
    </location>
</feature>
<dbReference type="PANTHER" id="PTHR39430:SF1">
    <property type="entry name" value="PROTEASE"/>
    <property type="match status" value="1"/>
</dbReference>
<dbReference type="GO" id="GO:0080120">
    <property type="term" value="P:CAAX-box protein maturation"/>
    <property type="evidence" value="ECO:0007669"/>
    <property type="project" value="UniProtKB-ARBA"/>
</dbReference>
<evidence type="ECO:0000313" key="4">
    <source>
        <dbReference type="Proteomes" id="UP000070355"/>
    </source>
</evidence>
<evidence type="ECO:0000259" key="2">
    <source>
        <dbReference type="Pfam" id="PF02517"/>
    </source>
</evidence>
<organism evidence="3 4">
    <name type="scientific">Gemella haemolysans</name>
    <dbReference type="NCBI Taxonomy" id="1379"/>
    <lineage>
        <taxon>Bacteria</taxon>
        <taxon>Bacillati</taxon>
        <taxon>Bacillota</taxon>
        <taxon>Bacilli</taxon>
        <taxon>Bacillales</taxon>
        <taxon>Gemellaceae</taxon>
        <taxon>Gemella</taxon>
    </lineage>
</organism>
<feature type="transmembrane region" description="Helical" evidence="1">
    <location>
        <begin position="178"/>
        <end position="197"/>
    </location>
</feature>
<name>A0A133ZQ75_9BACL</name>
<proteinExistence type="predicted"/>
<dbReference type="OrthoDB" id="324900at2"/>
<dbReference type="Proteomes" id="UP000070355">
    <property type="component" value="Unassembled WGS sequence"/>
</dbReference>
<dbReference type="AlphaFoldDB" id="A0A133ZQ75"/>
<sequence>MKSVDLLKNKGVMNFTLMFLLIIVYSFLQGILFEYVFKNIVGYNIISVLCSYIFSAVILLFFVKYFEKTTFEYFGFSKENNLEAIKVGAGLAIFSIVGVVAILLMSNNISLSLSKDLKIGIIIILTMLVLMQGFLEEVVFRGYLMTRLAAKKGKWIAILLSSLFYLVFRMSNPTTSKIDLLNIFLISVVMSLLYWYFDNVLVIAIFHAFWNCISGLVFGFNLSGIKLSDSIFTVEAISDKQILIGGSYGIEGSIITTVFFAILGLLVYMGLYLKMFRRITKNK</sequence>
<protein>
    <submittedName>
        <fullName evidence="3">CAAX amino terminal protease family protein</fullName>
    </submittedName>
</protein>
<dbReference type="GO" id="GO:0004175">
    <property type="term" value="F:endopeptidase activity"/>
    <property type="evidence" value="ECO:0007669"/>
    <property type="project" value="UniProtKB-ARBA"/>
</dbReference>
<dbReference type="PANTHER" id="PTHR39430">
    <property type="entry name" value="MEMBRANE-ASSOCIATED PROTEASE-RELATED"/>
    <property type="match status" value="1"/>
</dbReference>
<reference evidence="4" key="1">
    <citation type="submission" date="2016-01" db="EMBL/GenBank/DDBJ databases">
        <authorList>
            <person name="Mitreva M."/>
            <person name="Pepin K.H."/>
            <person name="Mihindukulasuriya K.A."/>
            <person name="Fulton R."/>
            <person name="Fronick C."/>
            <person name="O'Laughlin M."/>
            <person name="Miner T."/>
            <person name="Herter B."/>
            <person name="Rosa B.A."/>
            <person name="Cordes M."/>
            <person name="Tomlinson C."/>
            <person name="Wollam A."/>
            <person name="Palsikar V.B."/>
            <person name="Mardis E.R."/>
            <person name="Wilson R.K."/>
        </authorList>
    </citation>
    <scope>NUCLEOTIDE SEQUENCE [LARGE SCALE GENOMIC DNA]</scope>
    <source>
        <strain evidence="4">DNF01167</strain>
    </source>
</reference>
<evidence type="ECO:0000313" key="3">
    <source>
        <dbReference type="EMBL" id="KXB57601.1"/>
    </source>
</evidence>
<feature type="transmembrane region" description="Helical" evidence="1">
    <location>
        <begin position="117"/>
        <end position="135"/>
    </location>
</feature>
<dbReference type="EMBL" id="LSDC01000123">
    <property type="protein sequence ID" value="KXB57601.1"/>
    <property type="molecule type" value="Genomic_DNA"/>
</dbReference>
<keyword evidence="3" id="KW-0378">Hydrolase</keyword>
<keyword evidence="1" id="KW-0472">Membrane</keyword>